<dbReference type="GO" id="GO:0016787">
    <property type="term" value="F:hydrolase activity"/>
    <property type="evidence" value="ECO:0007669"/>
    <property type="project" value="UniProtKB-KW"/>
</dbReference>
<evidence type="ECO:0000256" key="2">
    <source>
        <dbReference type="ARBA" id="ARBA00023136"/>
    </source>
</evidence>
<accession>A0ABT9IWE8</accession>
<dbReference type="InterPro" id="IPR012338">
    <property type="entry name" value="Beta-lactam/transpept-like"/>
</dbReference>
<keyword evidence="5" id="KW-1185">Reference proteome</keyword>
<reference evidence="4 5" key="1">
    <citation type="submission" date="2023-08" db="EMBL/GenBank/DDBJ databases">
        <authorList>
            <person name="Park J.-S."/>
        </authorList>
    </citation>
    <scope>NUCLEOTIDE SEQUENCE [LARGE SCALE GENOMIC DNA]</scope>
    <source>
        <strain evidence="4 5">2205SS18-9</strain>
    </source>
</reference>
<keyword evidence="2" id="KW-0472">Membrane</keyword>
<feature type="domain" description="Beta-lactamase-related" evidence="3">
    <location>
        <begin position="6"/>
        <end position="328"/>
    </location>
</feature>
<sequence length="345" mass="39239">MKNKIENIFTEWNKSGDFSGVFSVSNNKREIIFEAACGYRNMSESLENNIETSFGVASGTKILTGIAVCKLIEDQNLNLDDRVIEILDFNFPYFSNGITVKHLLTHTSGVPDYFDEEITDDYESIWNDRPVYKITELEHFLPLFQNQKMKFEPGTRYAYSNGGYILLGLIIEKVSGQSFRGYVTEKILKPCGMNNSGFFRTNMLPANTALGHIYDRNLEGFRTNIFSIPIVGASDGGFYTNAKDMNILWDHLMNKDILIKDMKDQMLLPHVFAEQRGENINYGLGVYINQIEKEIMNYHIIGYDPGVVFFSVFYPKSGIIATALANTGQIDTYPLLVELNKIIYS</sequence>
<evidence type="ECO:0000313" key="5">
    <source>
        <dbReference type="Proteomes" id="UP001231941"/>
    </source>
</evidence>
<dbReference type="EC" id="3.1.1.103" evidence="4"/>
<dbReference type="PANTHER" id="PTHR46825:SF11">
    <property type="entry name" value="PENICILLIN-BINDING PROTEIN 4"/>
    <property type="match status" value="1"/>
</dbReference>
<dbReference type="Gene3D" id="3.40.710.10">
    <property type="entry name" value="DD-peptidase/beta-lactamase superfamily"/>
    <property type="match status" value="1"/>
</dbReference>
<gene>
    <name evidence="4" type="ORF">Q5Y73_05665</name>
</gene>
<name>A0ABT9IWE8_9BACL</name>
<protein>
    <submittedName>
        <fullName evidence="4">Serine hydrolase domain-containing protein</fullName>
        <ecNumber evidence="4">3.1.1.103</ecNumber>
    </submittedName>
</protein>
<evidence type="ECO:0000259" key="3">
    <source>
        <dbReference type="Pfam" id="PF00144"/>
    </source>
</evidence>
<dbReference type="InterPro" id="IPR050491">
    <property type="entry name" value="AmpC-like"/>
</dbReference>
<dbReference type="SUPFAM" id="SSF56601">
    <property type="entry name" value="beta-lactamase/transpeptidase-like"/>
    <property type="match status" value="1"/>
</dbReference>
<comment type="subcellular location">
    <subcellularLocation>
        <location evidence="1">Membrane</location>
    </subcellularLocation>
</comment>
<dbReference type="RefSeq" id="WP_305990896.1">
    <property type="nucleotide sequence ID" value="NZ_JAVAMP010000002.1"/>
</dbReference>
<dbReference type="EMBL" id="JAVAMP010000002">
    <property type="protein sequence ID" value="MDP5273583.1"/>
    <property type="molecule type" value="Genomic_DNA"/>
</dbReference>
<comment type="caution">
    <text evidence="4">The sequence shown here is derived from an EMBL/GenBank/DDBJ whole genome shotgun (WGS) entry which is preliminary data.</text>
</comment>
<keyword evidence="4" id="KW-0378">Hydrolase</keyword>
<dbReference type="PANTHER" id="PTHR46825">
    <property type="entry name" value="D-ALANYL-D-ALANINE-CARBOXYPEPTIDASE/ENDOPEPTIDASE AMPH"/>
    <property type="match status" value="1"/>
</dbReference>
<dbReference type="Proteomes" id="UP001231941">
    <property type="component" value="Unassembled WGS sequence"/>
</dbReference>
<organism evidence="4 5">
    <name type="scientific">Chengkuizengella axinellae</name>
    <dbReference type="NCBI Taxonomy" id="3064388"/>
    <lineage>
        <taxon>Bacteria</taxon>
        <taxon>Bacillati</taxon>
        <taxon>Bacillota</taxon>
        <taxon>Bacilli</taxon>
        <taxon>Bacillales</taxon>
        <taxon>Paenibacillaceae</taxon>
        <taxon>Chengkuizengella</taxon>
    </lineage>
</organism>
<evidence type="ECO:0000256" key="1">
    <source>
        <dbReference type="ARBA" id="ARBA00004370"/>
    </source>
</evidence>
<dbReference type="InterPro" id="IPR001466">
    <property type="entry name" value="Beta-lactam-related"/>
</dbReference>
<dbReference type="Pfam" id="PF00144">
    <property type="entry name" value="Beta-lactamase"/>
    <property type="match status" value="1"/>
</dbReference>
<proteinExistence type="predicted"/>
<evidence type="ECO:0000313" key="4">
    <source>
        <dbReference type="EMBL" id="MDP5273583.1"/>
    </source>
</evidence>